<reference evidence="3" key="1">
    <citation type="submission" date="2024-02" db="EMBL/GenBank/DDBJ databases">
        <authorList>
            <consortium name="ELIXIR-Norway"/>
            <consortium name="Elixir Norway"/>
        </authorList>
    </citation>
    <scope>NUCLEOTIDE SEQUENCE</scope>
</reference>
<feature type="domain" description="CULT" evidence="2">
    <location>
        <begin position="70"/>
        <end position="182"/>
    </location>
</feature>
<organism evidence="3 4">
    <name type="scientific">Sphagnum troendelagicum</name>
    <dbReference type="NCBI Taxonomy" id="128251"/>
    <lineage>
        <taxon>Eukaryota</taxon>
        <taxon>Viridiplantae</taxon>
        <taxon>Streptophyta</taxon>
        <taxon>Embryophyta</taxon>
        <taxon>Bryophyta</taxon>
        <taxon>Sphagnophytina</taxon>
        <taxon>Sphagnopsida</taxon>
        <taxon>Sphagnales</taxon>
        <taxon>Sphagnaceae</taxon>
        <taxon>Sphagnum</taxon>
    </lineage>
</organism>
<proteinExistence type="inferred from homology"/>
<protein>
    <recommendedName>
        <fullName evidence="2">CULT domain-containing protein</fullName>
    </recommendedName>
</protein>
<gene>
    <name evidence="3" type="ORF">CSSPTR1EN2_LOCUS21781</name>
</gene>
<dbReference type="EMBL" id="OZ019900">
    <property type="protein sequence ID" value="CAK9233868.1"/>
    <property type="molecule type" value="Genomic_DNA"/>
</dbReference>
<evidence type="ECO:0000313" key="4">
    <source>
        <dbReference type="Proteomes" id="UP001497512"/>
    </source>
</evidence>
<accession>A0ABP0UZ77</accession>
<dbReference type="InterPro" id="IPR034750">
    <property type="entry name" value="CULT"/>
</dbReference>
<keyword evidence="4" id="KW-1185">Reference proteome</keyword>
<comment type="similarity">
    <text evidence="1">Belongs to the 4-toluene sulfonate uptake permease (TSUP) (TC 2.A.102) family.</text>
</comment>
<evidence type="ECO:0000313" key="3">
    <source>
        <dbReference type="EMBL" id="CAK9233868.1"/>
    </source>
</evidence>
<dbReference type="Gene3D" id="2.170.150.20">
    <property type="entry name" value="Peptide methionine sulfoxide reductase"/>
    <property type="match status" value="1"/>
</dbReference>
<evidence type="ECO:0000259" key="2">
    <source>
        <dbReference type="PROSITE" id="PS51788"/>
    </source>
</evidence>
<evidence type="ECO:0000256" key="1">
    <source>
        <dbReference type="ARBA" id="ARBA00009142"/>
    </source>
</evidence>
<sequence length="185" mass="20455">MEGSQQVEDLGSLGRRNQEAIKKTPLVTAGQRLPNGVWGLLIQHGAKMQENQSLELSALPGHSGCTASMMLMTLLIDLLELIARHSDMLMMSSDGPISAYVNAHGYIHETLTLSNTYGLFEDGAAQTENSWFPGYAWVLAKCNTYQAIGVEKHMGWHFKAIDSNMHPKSFWGIRRTQLIGSHSQV</sequence>
<dbReference type="PANTHER" id="PTHR14255">
    <property type="entry name" value="CEREBLON"/>
    <property type="match status" value="1"/>
</dbReference>
<dbReference type="CDD" id="cd15777">
    <property type="entry name" value="CRBN_C_like"/>
    <property type="match status" value="1"/>
</dbReference>
<dbReference type="PANTHER" id="PTHR14255:SF4">
    <property type="entry name" value="PROTEIN CEREBLON"/>
    <property type="match status" value="1"/>
</dbReference>
<name>A0ABP0UZ77_9BRYO</name>
<dbReference type="Proteomes" id="UP001497512">
    <property type="component" value="Chromosome 8"/>
</dbReference>
<dbReference type="PROSITE" id="PS51788">
    <property type="entry name" value="CULT"/>
    <property type="match status" value="1"/>
</dbReference>